<dbReference type="Proteomes" id="UP000254978">
    <property type="component" value="Unassembled WGS sequence"/>
</dbReference>
<dbReference type="PANTHER" id="PTHR33055">
    <property type="entry name" value="TRANSPOSASE FOR INSERTION SEQUENCE ELEMENT IS1111A"/>
    <property type="match status" value="1"/>
</dbReference>
<feature type="coiled-coil region" evidence="1">
    <location>
        <begin position="245"/>
        <end position="272"/>
    </location>
</feature>
<dbReference type="RefSeq" id="WP_115279641.1">
    <property type="nucleotide sequence ID" value="NZ_JACKSK010000026.1"/>
</dbReference>
<dbReference type="EMBL" id="UGQT01000001">
    <property type="protein sequence ID" value="STZ61023.1"/>
    <property type="molecule type" value="Genomic_DNA"/>
</dbReference>
<name>A0A378TIB4_9MYCO</name>
<dbReference type="GO" id="GO:0006313">
    <property type="term" value="P:DNA transposition"/>
    <property type="evidence" value="ECO:0007669"/>
    <property type="project" value="InterPro"/>
</dbReference>
<evidence type="ECO:0000313" key="7">
    <source>
        <dbReference type="EMBL" id="STZ61809.1"/>
    </source>
</evidence>
<evidence type="ECO:0000313" key="6">
    <source>
        <dbReference type="EMBL" id="STZ61023.1"/>
    </source>
</evidence>
<gene>
    <name evidence="5" type="ORF">NCTC10821_04039</name>
    <name evidence="6" type="ORF">NCTC10821_04567</name>
    <name evidence="7" type="ORF">NCTC10821_05368</name>
    <name evidence="8" type="ORF">NCTC10821_06189</name>
</gene>
<dbReference type="EMBL" id="UGQT01000001">
    <property type="protein sequence ID" value="STZ61809.1"/>
    <property type="molecule type" value="Genomic_DNA"/>
</dbReference>
<keyword evidence="9" id="KW-1185">Reference proteome</keyword>
<organism evidence="5 9">
    <name type="scientific">Mycolicibacterium tokaiense</name>
    <dbReference type="NCBI Taxonomy" id="39695"/>
    <lineage>
        <taxon>Bacteria</taxon>
        <taxon>Bacillati</taxon>
        <taxon>Actinomycetota</taxon>
        <taxon>Actinomycetes</taxon>
        <taxon>Mycobacteriales</taxon>
        <taxon>Mycobacteriaceae</taxon>
        <taxon>Mycolicibacterium</taxon>
    </lineage>
</organism>
<dbReference type="InterPro" id="IPR003346">
    <property type="entry name" value="Transposase_20"/>
</dbReference>
<dbReference type="Pfam" id="PF01548">
    <property type="entry name" value="DEDD_Tnp_IS110"/>
    <property type="match status" value="1"/>
</dbReference>
<dbReference type="EMBL" id="UGQT01000001">
    <property type="protein sequence ID" value="STZ62620.1"/>
    <property type="molecule type" value="Genomic_DNA"/>
</dbReference>
<evidence type="ECO:0000313" key="5">
    <source>
        <dbReference type="EMBL" id="STZ60499.1"/>
    </source>
</evidence>
<dbReference type="GO" id="GO:0003677">
    <property type="term" value="F:DNA binding"/>
    <property type="evidence" value="ECO:0007669"/>
    <property type="project" value="InterPro"/>
</dbReference>
<evidence type="ECO:0000259" key="4">
    <source>
        <dbReference type="Pfam" id="PF02371"/>
    </source>
</evidence>
<dbReference type="Pfam" id="PF02371">
    <property type="entry name" value="Transposase_20"/>
    <property type="match status" value="1"/>
</dbReference>
<evidence type="ECO:0000259" key="3">
    <source>
        <dbReference type="Pfam" id="PF01548"/>
    </source>
</evidence>
<evidence type="ECO:0000256" key="1">
    <source>
        <dbReference type="SAM" id="Coils"/>
    </source>
</evidence>
<dbReference type="GO" id="GO:0004803">
    <property type="term" value="F:transposase activity"/>
    <property type="evidence" value="ECO:0007669"/>
    <property type="project" value="InterPro"/>
</dbReference>
<dbReference type="InterPro" id="IPR047650">
    <property type="entry name" value="Transpos_IS110"/>
</dbReference>
<reference evidence="5 9" key="1">
    <citation type="submission" date="2018-06" db="EMBL/GenBank/DDBJ databases">
        <authorList>
            <consortium name="Pathogen Informatics"/>
            <person name="Doyle S."/>
        </authorList>
    </citation>
    <scope>NUCLEOTIDE SEQUENCE [LARGE SCALE GENOMIC DNA]</scope>
    <source>
        <strain evidence="5 9">NCTC10821</strain>
    </source>
</reference>
<protein>
    <submittedName>
        <fullName evidence="5">Putative transposase</fullName>
    </submittedName>
</protein>
<proteinExistence type="predicted"/>
<feature type="domain" description="Transposase IS110-like N-terminal" evidence="3">
    <location>
        <begin position="5"/>
        <end position="161"/>
    </location>
</feature>
<accession>A0A378TIB4</accession>
<keyword evidence="1" id="KW-0175">Coiled coil</keyword>
<dbReference type="AlphaFoldDB" id="A0A378TIB4"/>
<dbReference type="InterPro" id="IPR002525">
    <property type="entry name" value="Transp_IS110-like_N"/>
</dbReference>
<evidence type="ECO:0000313" key="8">
    <source>
        <dbReference type="EMBL" id="STZ62620.1"/>
    </source>
</evidence>
<feature type="domain" description="Transposase IS116/IS110/IS902 C-terminal" evidence="4">
    <location>
        <begin position="278"/>
        <end position="362"/>
    </location>
</feature>
<dbReference type="OrthoDB" id="3188901at2"/>
<evidence type="ECO:0000313" key="9">
    <source>
        <dbReference type="Proteomes" id="UP000254978"/>
    </source>
</evidence>
<sequence length="466" mass="51697">MELILGIDVACRAAHQASLARPDGTFVWTGRRFFTRPDELEKLWTACGLKKRDTVRIIMEPTRNAWAPLASWFRHRGARVSMVPTTQSADLRAYYSKHAKNDHLDSKMLARLPLLHPEGLRDHTGGGPAEPLRRIVKIRSSIVKRRTAVFQRLDAQLELLGPAWYDALSARFGKTALELLARYADPNTVIRLGHARLTRFLIRHSRGAWRETYATAILAAARESLQLWGSGDDARIDFAELAADIAVEAEQALALTEQIDDLDERAANLYAEADPNGIIASAPGVGPIIGAVIAGRLGDPHRFHSLAAIRAYSGLIPKLNQSGQTHQQTGLTKAGDPLLREALFAAADHARKTDPQLAAKYKRLMQTERHHDSALCHIATILLTRIATCLRTGQPYKMRDIDGRPIHADEGRKLVTAHHRVDQKIRVKAADTRRTQRLKGRTGRGQQESPSAPIHRPVNHSLEAAS</sequence>
<dbReference type="NCBIfam" id="NF033542">
    <property type="entry name" value="transpos_IS110"/>
    <property type="match status" value="1"/>
</dbReference>
<evidence type="ECO:0000256" key="2">
    <source>
        <dbReference type="SAM" id="MobiDB-lite"/>
    </source>
</evidence>
<dbReference type="EMBL" id="UGQT01000001">
    <property type="protein sequence ID" value="STZ60499.1"/>
    <property type="molecule type" value="Genomic_DNA"/>
</dbReference>
<feature type="region of interest" description="Disordered" evidence="2">
    <location>
        <begin position="431"/>
        <end position="466"/>
    </location>
</feature>